<accession>A0A2U1Q4Q9</accession>
<dbReference type="Proteomes" id="UP000245207">
    <property type="component" value="Unassembled WGS sequence"/>
</dbReference>
<evidence type="ECO:0000256" key="7">
    <source>
        <dbReference type="SAM" id="Phobius"/>
    </source>
</evidence>
<dbReference type="InterPro" id="IPR009262">
    <property type="entry name" value="SLC35_F1/F2/F6"/>
</dbReference>
<evidence type="ECO:0000256" key="6">
    <source>
        <dbReference type="ARBA" id="ARBA00023136"/>
    </source>
</evidence>
<dbReference type="Pfam" id="PF06027">
    <property type="entry name" value="SLC35F"/>
    <property type="match status" value="1"/>
</dbReference>
<evidence type="ECO:0000256" key="5">
    <source>
        <dbReference type="ARBA" id="ARBA00022989"/>
    </source>
</evidence>
<evidence type="ECO:0000256" key="3">
    <source>
        <dbReference type="ARBA" id="ARBA00022448"/>
    </source>
</evidence>
<evidence type="ECO:0000256" key="2">
    <source>
        <dbReference type="ARBA" id="ARBA00007863"/>
    </source>
</evidence>
<dbReference type="EMBL" id="PKPP01000424">
    <property type="protein sequence ID" value="PWA92932.1"/>
    <property type="molecule type" value="Genomic_DNA"/>
</dbReference>
<dbReference type="GO" id="GO:0016020">
    <property type="term" value="C:membrane"/>
    <property type="evidence" value="ECO:0007669"/>
    <property type="project" value="UniProtKB-SubCell"/>
</dbReference>
<dbReference type="AlphaFoldDB" id="A0A2U1Q4Q9"/>
<protein>
    <submittedName>
        <fullName evidence="8">Uncharacterized protein</fullName>
    </submittedName>
</protein>
<reference evidence="8 9" key="1">
    <citation type="journal article" date="2018" name="Mol. Plant">
        <title>The genome of Artemisia annua provides insight into the evolution of Asteraceae family and artemisinin biosynthesis.</title>
        <authorList>
            <person name="Shen Q."/>
            <person name="Zhang L."/>
            <person name="Liao Z."/>
            <person name="Wang S."/>
            <person name="Yan T."/>
            <person name="Shi P."/>
            <person name="Liu M."/>
            <person name="Fu X."/>
            <person name="Pan Q."/>
            <person name="Wang Y."/>
            <person name="Lv Z."/>
            <person name="Lu X."/>
            <person name="Zhang F."/>
            <person name="Jiang W."/>
            <person name="Ma Y."/>
            <person name="Chen M."/>
            <person name="Hao X."/>
            <person name="Li L."/>
            <person name="Tang Y."/>
            <person name="Lv G."/>
            <person name="Zhou Y."/>
            <person name="Sun X."/>
            <person name="Brodelius P.E."/>
            <person name="Rose J.K.C."/>
            <person name="Tang K."/>
        </authorList>
    </citation>
    <scope>NUCLEOTIDE SEQUENCE [LARGE SCALE GENOMIC DNA]</scope>
    <source>
        <strain evidence="9">cv. Huhao1</strain>
        <tissue evidence="8">Leaf</tissue>
    </source>
</reference>
<feature type="transmembrane region" description="Helical" evidence="7">
    <location>
        <begin position="12"/>
        <end position="31"/>
    </location>
</feature>
<proteinExistence type="inferred from homology"/>
<evidence type="ECO:0000256" key="1">
    <source>
        <dbReference type="ARBA" id="ARBA00004141"/>
    </source>
</evidence>
<dbReference type="GO" id="GO:0022857">
    <property type="term" value="F:transmembrane transporter activity"/>
    <property type="evidence" value="ECO:0007669"/>
    <property type="project" value="InterPro"/>
</dbReference>
<keyword evidence="9" id="KW-1185">Reference proteome</keyword>
<gene>
    <name evidence="8" type="ORF">CTI12_AA071200</name>
</gene>
<evidence type="ECO:0000313" key="9">
    <source>
        <dbReference type="Proteomes" id="UP000245207"/>
    </source>
</evidence>
<sequence length="61" mass="6940">MVNLKEIMANKTVIGLVLGQILSLLITSTGFSSSELARRGFWTLTEINNRRNCEKCRKIDR</sequence>
<organism evidence="8 9">
    <name type="scientific">Artemisia annua</name>
    <name type="common">Sweet wormwood</name>
    <dbReference type="NCBI Taxonomy" id="35608"/>
    <lineage>
        <taxon>Eukaryota</taxon>
        <taxon>Viridiplantae</taxon>
        <taxon>Streptophyta</taxon>
        <taxon>Embryophyta</taxon>
        <taxon>Tracheophyta</taxon>
        <taxon>Spermatophyta</taxon>
        <taxon>Magnoliopsida</taxon>
        <taxon>eudicotyledons</taxon>
        <taxon>Gunneridae</taxon>
        <taxon>Pentapetalae</taxon>
        <taxon>asterids</taxon>
        <taxon>campanulids</taxon>
        <taxon>Asterales</taxon>
        <taxon>Asteraceae</taxon>
        <taxon>Asteroideae</taxon>
        <taxon>Anthemideae</taxon>
        <taxon>Artemisiinae</taxon>
        <taxon>Artemisia</taxon>
    </lineage>
</organism>
<comment type="caution">
    <text evidence="8">The sequence shown here is derived from an EMBL/GenBank/DDBJ whole genome shotgun (WGS) entry which is preliminary data.</text>
</comment>
<keyword evidence="4 7" id="KW-0812">Transmembrane</keyword>
<keyword evidence="6 7" id="KW-0472">Membrane</keyword>
<evidence type="ECO:0000256" key="4">
    <source>
        <dbReference type="ARBA" id="ARBA00022692"/>
    </source>
</evidence>
<dbReference type="STRING" id="35608.A0A2U1Q4Q9"/>
<evidence type="ECO:0000313" key="8">
    <source>
        <dbReference type="EMBL" id="PWA92932.1"/>
    </source>
</evidence>
<keyword evidence="3" id="KW-0813">Transport</keyword>
<comment type="subcellular location">
    <subcellularLocation>
        <location evidence="1">Membrane</location>
        <topology evidence="1">Multi-pass membrane protein</topology>
    </subcellularLocation>
</comment>
<keyword evidence="5 7" id="KW-1133">Transmembrane helix</keyword>
<dbReference type="OrthoDB" id="429955at2759"/>
<comment type="similarity">
    <text evidence="2">Belongs to the SLC35F solute transporter family.</text>
</comment>
<name>A0A2U1Q4Q9_ARTAN</name>